<dbReference type="EMBL" id="GBEZ01015433">
    <property type="protein sequence ID" value="JAC70730.1"/>
    <property type="molecule type" value="Transcribed_RNA"/>
</dbReference>
<protein>
    <submittedName>
        <fullName evidence="1">Uncharacterized protein</fullName>
    </submittedName>
</protein>
<organism evidence="1">
    <name type="scientific">Tetraselmis sp. GSL018</name>
    <dbReference type="NCBI Taxonomy" id="582737"/>
    <lineage>
        <taxon>Eukaryota</taxon>
        <taxon>Viridiplantae</taxon>
        <taxon>Chlorophyta</taxon>
        <taxon>core chlorophytes</taxon>
        <taxon>Chlorodendrophyceae</taxon>
        <taxon>Chlorodendrales</taxon>
        <taxon>Chlorodendraceae</taxon>
        <taxon>Tetraselmis</taxon>
    </lineage>
</organism>
<reference evidence="1" key="1">
    <citation type="submission" date="2014-05" db="EMBL/GenBank/DDBJ databases">
        <title>The transcriptome of the halophilic microalga Tetraselmis sp. GSL018 isolated from the Great Salt Lake, Utah.</title>
        <authorList>
            <person name="Jinkerson R.E."/>
            <person name="D'Adamo S."/>
            <person name="Posewitz M.C."/>
        </authorList>
    </citation>
    <scope>NUCLEOTIDE SEQUENCE</scope>
    <source>
        <strain evidence="1">GSL018</strain>
    </source>
</reference>
<accession>A0A061RJA9</accession>
<dbReference type="AlphaFoldDB" id="A0A061RJA9"/>
<feature type="non-terminal residue" evidence="1">
    <location>
        <position position="60"/>
    </location>
</feature>
<evidence type="ECO:0000313" key="1">
    <source>
        <dbReference type="EMBL" id="JAC70730.1"/>
    </source>
</evidence>
<name>A0A061RJA9_9CHLO</name>
<gene>
    <name evidence="1" type="ORF">TSPGSL018_3499</name>
</gene>
<proteinExistence type="predicted"/>
<sequence length="60" mass="6599">MLFPSADVGLIVAKRPSLLLSPEWESLEKGKRELVELFPEGTNVDAVVEQQPLLLVADLP</sequence>